<evidence type="ECO:0000256" key="1">
    <source>
        <dbReference type="ARBA" id="ARBA00007412"/>
    </source>
</evidence>
<keyword evidence="4 6" id="KW-0670">Pyruvate</keyword>
<evidence type="ECO:0000313" key="7">
    <source>
        <dbReference type="EMBL" id="KON30178.1"/>
    </source>
</evidence>
<keyword evidence="3 6" id="KW-0456">Lyase</keyword>
<dbReference type="EMBL" id="LFWU01000131">
    <property type="protein sequence ID" value="KON30178.1"/>
    <property type="molecule type" value="Genomic_DNA"/>
</dbReference>
<dbReference type="Proteomes" id="UP000037237">
    <property type="component" value="Unassembled WGS sequence"/>
</dbReference>
<dbReference type="NCBIfam" id="TIGR00286">
    <property type="entry name" value="pyruvoyl-dependent arginine decarboxylase"/>
    <property type="match status" value="1"/>
</dbReference>
<dbReference type="SUPFAM" id="SSF56271">
    <property type="entry name" value="Pyruvoyl-dependent histidine and arginine decarboxylases"/>
    <property type="match status" value="1"/>
</dbReference>
<comment type="similarity">
    <text evidence="1 6">Belongs to the PdaD family.</text>
</comment>
<dbReference type="AlphaFoldDB" id="A0A0M0BNP2"/>
<dbReference type="InterPro" id="IPR016104">
    <property type="entry name" value="Pyr-dep_his/arg-deCO2ase"/>
</dbReference>
<accession>A0A0M0BNP2</accession>
<evidence type="ECO:0000256" key="4">
    <source>
        <dbReference type="ARBA" id="ARBA00023317"/>
    </source>
</evidence>
<sequence length="180" mass="19565">MIPRFVFFTKGVGKHKDYLQSFELALRNAGIQACNIVTVSSILPPGCKVINRERGLKMLHSGEITFAVMSKNSVQEPHRLIAASVGMAIPSSQNSYGYLSEHHSFGQTAEVAGNYAEDLAATMLATTMGIPFDPEQAWDEKKQIFQTSGTIIKTSNITQSAKGEKTGQWTTVLAAAVFIP</sequence>
<proteinExistence type="inferred from homology"/>
<reference evidence="7 8" key="1">
    <citation type="submission" date="2015-06" db="EMBL/GenBank/DDBJ databases">
        <title>New insights into the roles of widespread benthic archaea in carbon and nitrogen cycling.</title>
        <authorList>
            <person name="Lazar C.S."/>
            <person name="Baker B.J."/>
            <person name="Seitz K.W."/>
            <person name="Hyde A.S."/>
            <person name="Dick G.J."/>
            <person name="Hinrichs K.-U."/>
            <person name="Teske A.P."/>
        </authorList>
    </citation>
    <scope>NUCLEOTIDE SEQUENCE [LARGE SCALE GENOMIC DNA]</scope>
    <source>
        <strain evidence="7">SG8-32-1</strain>
    </source>
</reference>
<dbReference type="SFLD" id="SFLDG01170">
    <property type="entry name" value="Pyruvoyl-dependent_arginine_de"/>
    <property type="match status" value="1"/>
</dbReference>
<evidence type="ECO:0000256" key="6">
    <source>
        <dbReference type="HAMAP-Rule" id="MF_01404"/>
    </source>
</evidence>
<dbReference type="PANTHER" id="PTHR40438">
    <property type="entry name" value="PYRUVOYL-DEPENDENT ARGININE DECARBOXYLASE"/>
    <property type="match status" value="1"/>
</dbReference>
<dbReference type="InterPro" id="IPR002724">
    <property type="entry name" value="Pyruvoyl-dep_arg_deCO2ase"/>
</dbReference>
<name>A0A0M0BNP2_9ARCH</name>
<dbReference type="PIRSF" id="PIRSF005216">
    <property type="entry name" value="Pyruvoyl-dep_arg_deCO2ase"/>
    <property type="match status" value="1"/>
</dbReference>
<dbReference type="SFLD" id="SFLDS00055">
    <property type="entry name" value="Pyruvoyl-Dependent_Histidine/A"/>
    <property type="match status" value="1"/>
</dbReference>
<dbReference type="HAMAP" id="MF_01404">
    <property type="entry name" value="PvlArgDC"/>
    <property type="match status" value="1"/>
</dbReference>
<dbReference type="PANTHER" id="PTHR40438:SF1">
    <property type="entry name" value="PYRUVOYL-DEPENDENT ARGININE DECARBOXYLASE"/>
    <property type="match status" value="1"/>
</dbReference>
<comment type="catalytic activity">
    <reaction evidence="5 6">
        <text>L-arginine + H(+) = agmatine + CO2</text>
        <dbReference type="Rhea" id="RHEA:17641"/>
        <dbReference type="ChEBI" id="CHEBI:15378"/>
        <dbReference type="ChEBI" id="CHEBI:16526"/>
        <dbReference type="ChEBI" id="CHEBI:32682"/>
        <dbReference type="ChEBI" id="CHEBI:58145"/>
        <dbReference type="EC" id="4.1.1.19"/>
    </reaction>
</comment>
<dbReference type="EC" id="4.1.1.19" evidence="6"/>
<protein>
    <recommendedName>
        <fullName evidence="6">Pyruvoyl-dependent arginine decarboxylase</fullName>
        <shortName evidence="6">PvlArgDC</shortName>
        <ecNumber evidence="6">4.1.1.19</ecNumber>
    </recommendedName>
    <component>
        <recommendedName>
            <fullName evidence="6">Pyruvoyl-dependent arginine decarboxylase subunit beta</fullName>
        </recommendedName>
    </component>
    <component>
        <recommendedName>
            <fullName evidence="6">Pyruvoyl-dependent arginine decarboxylase subunit alpha</fullName>
        </recommendedName>
    </component>
</protein>
<evidence type="ECO:0000256" key="5">
    <source>
        <dbReference type="ARBA" id="ARBA00049309"/>
    </source>
</evidence>
<evidence type="ECO:0000313" key="8">
    <source>
        <dbReference type="Proteomes" id="UP000037237"/>
    </source>
</evidence>
<dbReference type="GO" id="GO:0008792">
    <property type="term" value="F:arginine decarboxylase activity"/>
    <property type="evidence" value="ECO:0007669"/>
    <property type="project" value="UniProtKB-UniRule"/>
</dbReference>
<feature type="modified residue" description="Pyruvic acid (Ser)" evidence="6">
    <location>
        <position position="41"/>
    </location>
</feature>
<feature type="chain" id="PRO_5023545153" description="Pyruvoyl-dependent arginine decarboxylase subunit beta" evidence="6">
    <location>
        <begin position="1"/>
        <end position="40"/>
    </location>
</feature>
<evidence type="ECO:0000256" key="3">
    <source>
        <dbReference type="ARBA" id="ARBA00023239"/>
    </source>
</evidence>
<gene>
    <name evidence="6" type="primary">pdaD</name>
    <name evidence="7" type="ORF">AC477_05170</name>
</gene>
<dbReference type="GO" id="GO:0006527">
    <property type="term" value="P:L-arginine catabolic process"/>
    <property type="evidence" value="ECO:0007669"/>
    <property type="project" value="InterPro"/>
</dbReference>
<keyword evidence="2 6" id="KW-0210">Decarboxylase</keyword>
<dbReference type="InterPro" id="IPR016105">
    <property type="entry name" value="Pyr-dep_his/arg-deCO2ase_sand"/>
</dbReference>
<feature type="site" description="Cleavage (non-hydrolytic)" evidence="6">
    <location>
        <begin position="40"/>
        <end position="41"/>
    </location>
</feature>
<feature type="chain" id="PRO_5023545152" description="Pyruvoyl-dependent arginine decarboxylase subunit alpha" evidence="6">
    <location>
        <begin position="41"/>
        <end position="180"/>
    </location>
</feature>
<dbReference type="Pfam" id="PF01862">
    <property type="entry name" value="PvlArgDC"/>
    <property type="match status" value="1"/>
</dbReference>
<comment type="caution">
    <text evidence="7">The sequence shown here is derived from an EMBL/GenBank/DDBJ whole genome shotgun (WGS) entry which is preliminary data.</text>
</comment>
<evidence type="ECO:0000256" key="2">
    <source>
        <dbReference type="ARBA" id="ARBA00022793"/>
    </source>
</evidence>
<dbReference type="Gene3D" id="3.50.20.10">
    <property type="entry name" value="Pyruvoyl-Dependent Histidine Decarboxylase, subunit B"/>
    <property type="match status" value="1"/>
</dbReference>
<comment type="cofactor">
    <cofactor evidence="6">
        <name>pyruvate</name>
        <dbReference type="ChEBI" id="CHEBI:15361"/>
    </cofactor>
    <text evidence="6">Binds 1 pyruvoyl group covalently per subunit.</text>
</comment>
<organism evidence="7 8">
    <name type="scientific">miscellaneous Crenarchaeota group-1 archaeon SG8-32-1</name>
    <dbReference type="NCBI Taxonomy" id="1685124"/>
    <lineage>
        <taxon>Archaea</taxon>
        <taxon>Candidatus Bathyarchaeota</taxon>
        <taxon>MCG-1</taxon>
    </lineage>
</organism>